<dbReference type="RefSeq" id="WP_166115793.1">
    <property type="nucleotide sequence ID" value="NZ_BAABDB010000042.1"/>
</dbReference>
<name>A0A841QIV0_9PROT</name>
<proteinExistence type="predicted"/>
<dbReference type="AlphaFoldDB" id="A0A841QIV0"/>
<dbReference type="EMBL" id="JACHIE010000012">
    <property type="protein sequence ID" value="MBB6457907.1"/>
    <property type="molecule type" value="Genomic_DNA"/>
</dbReference>
<evidence type="ECO:0000313" key="1">
    <source>
        <dbReference type="EMBL" id="MBB6457907.1"/>
    </source>
</evidence>
<evidence type="ECO:0000313" key="2">
    <source>
        <dbReference type="Proteomes" id="UP000578000"/>
    </source>
</evidence>
<dbReference type="Pfam" id="PF22759">
    <property type="entry name" value="E217_GP41"/>
    <property type="match status" value="1"/>
</dbReference>
<keyword evidence="2" id="KW-1185">Reference proteome</keyword>
<protein>
    <submittedName>
        <fullName evidence="1">Uncharacterized protein</fullName>
    </submittedName>
</protein>
<gene>
    <name evidence="1" type="ORF">HNR55_002511</name>
</gene>
<dbReference type="Proteomes" id="UP000578000">
    <property type="component" value="Unassembled WGS sequence"/>
</dbReference>
<comment type="caution">
    <text evidence="1">The sequence shown here is derived from an EMBL/GenBank/DDBJ whole genome shotgun (WGS) entry which is preliminary data.</text>
</comment>
<reference evidence="1 2" key="1">
    <citation type="submission" date="2020-08" db="EMBL/GenBank/DDBJ databases">
        <title>Genomic Encyclopedia of Type Strains, Phase IV (KMG-IV): sequencing the most valuable type-strain genomes for metagenomic binning, comparative biology and taxonomic classification.</title>
        <authorList>
            <person name="Goeker M."/>
        </authorList>
    </citation>
    <scope>NUCLEOTIDE SEQUENCE [LARGE SCALE GENOMIC DNA]</scope>
    <source>
        <strain evidence="1 2">DSM 4491</strain>
    </source>
</reference>
<sequence>MSETNDPPIEVVGKLTSGKLHIRKLDVNFNLVTGGFGPGGKDNLTLSGHRVRAHITNAGMASGSSLSLRIEGMTLSEMNRMSVIRARQTWQNANRITLYGGDEKTPMTTIFSGYVTAAFTDFTGAPNAAFQVEANNLCLAAAKIIPTISFSSAVSLVTVASVVANAMGWTLVNHGVHTVFPSFYGWGDARSILERLALAAKVVFHVNEDLESLHIWPLDSVDISAEKDMPDISAKNGLIGYPAYSDAGVLFECLFNPNIRYNSPLRLKSDYAPAGWVDNQNGQVPVQTSPANGIWTPYIIEHNLESEVPDGQWTTFVGATRGDNPTNFKFG</sequence>
<dbReference type="InterPro" id="IPR054496">
    <property type="entry name" value="E217_GP41"/>
</dbReference>
<accession>A0A841QIV0</accession>
<organism evidence="1 2">
    <name type="scientific">Acetobacter lovaniensis</name>
    <dbReference type="NCBI Taxonomy" id="104100"/>
    <lineage>
        <taxon>Bacteria</taxon>
        <taxon>Pseudomonadati</taxon>
        <taxon>Pseudomonadota</taxon>
        <taxon>Alphaproteobacteria</taxon>
        <taxon>Acetobacterales</taxon>
        <taxon>Acetobacteraceae</taxon>
        <taxon>Acetobacter</taxon>
    </lineage>
</organism>